<name>A0A6J4UUU3_9BACT</name>
<feature type="compositionally biased region" description="Basic residues" evidence="1">
    <location>
        <begin position="81"/>
        <end position="105"/>
    </location>
</feature>
<evidence type="ECO:0000256" key="1">
    <source>
        <dbReference type="SAM" id="MobiDB-lite"/>
    </source>
</evidence>
<dbReference type="AlphaFoldDB" id="A0A6J4UUU3"/>
<feature type="compositionally biased region" description="Low complexity" evidence="1">
    <location>
        <begin position="113"/>
        <end position="122"/>
    </location>
</feature>
<reference evidence="2" key="1">
    <citation type="submission" date="2020-02" db="EMBL/GenBank/DDBJ databases">
        <authorList>
            <person name="Meier V. D."/>
        </authorList>
    </citation>
    <scope>NUCLEOTIDE SEQUENCE</scope>
    <source>
        <strain evidence="2">AVDCRST_MAG18</strain>
    </source>
</reference>
<evidence type="ECO:0000313" key="2">
    <source>
        <dbReference type="EMBL" id="CAA9558845.1"/>
    </source>
</evidence>
<sequence length="313" mass="32601">EEPGAGRQRGHGRGPGHLRRLGGGDARGGARRAAAQPGRAALRAGERRALPVPGRRGALPAAGRPARPALPRAARGDHLRRLPARLQRRAAAHGGVARRPHARHHPVLERRPGPVGRAGAADRAPDRRAGADLRGSRRGPDRARAPLGWAGVGARRRRAAAARGVPRRGLRGGRQASLRPPRGADRHRLHDGGGRAAAPPRRPDRGPAPGRGPARWARGSPRPHPRPAGRGARLLPDLVRPGAAAADPGGGLHQPQPADRARAGGGAPGGAGHARPAGRLRGQPDGYRPRELAARATGTANHYRWQPGIGAIL</sequence>
<proteinExistence type="predicted"/>
<feature type="non-terminal residue" evidence="2">
    <location>
        <position position="1"/>
    </location>
</feature>
<feature type="region of interest" description="Disordered" evidence="1">
    <location>
        <begin position="1"/>
        <end position="291"/>
    </location>
</feature>
<feature type="compositionally biased region" description="Basic and acidic residues" evidence="1">
    <location>
        <begin position="123"/>
        <end position="144"/>
    </location>
</feature>
<feature type="compositionally biased region" description="Low complexity" evidence="1">
    <location>
        <begin position="207"/>
        <end position="220"/>
    </location>
</feature>
<accession>A0A6J4UUU3</accession>
<dbReference type="EMBL" id="CADCWN010000063">
    <property type="protein sequence ID" value="CAA9558845.1"/>
    <property type="molecule type" value="Genomic_DNA"/>
</dbReference>
<feature type="compositionally biased region" description="Basic residues" evidence="1">
    <location>
        <begin position="154"/>
        <end position="171"/>
    </location>
</feature>
<feature type="compositionally biased region" description="Low complexity" evidence="1">
    <location>
        <begin position="31"/>
        <end position="43"/>
    </location>
</feature>
<gene>
    <name evidence="2" type="ORF">AVDCRST_MAG18-907</name>
</gene>
<feature type="compositionally biased region" description="Basic and acidic residues" evidence="1">
    <location>
        <begin position="182"/>
        <end position="193"/>
    </location>
</feature>
<feature type="compositionally biased region" description="Basic residues" evidence="1">
    <location>
        <begin position="8"/>
        <end position="20"/>
    </location>
</feature>
<protein>
    <submittedName>
        <fullName evidence="2">Uncharacterized protein</fullName>
    </submittedName>
</protein>
<feature type="compositionally biased region" description="Low complexity" evidence="1">
    <location>
        <begin position="53"/>
        <end position="73"/>
    </location>
</feature>
<feature type="non-terminal residue" evidence="2">
    <location>
        <position position="313"/>
    </location>
</feature>
<feature type="compositionally biased region" description="Gly residues" evidence="1">
    <location>
        <begin position="263"/>
        <end position="272"/>
    </location>
</feature>
<organism evidence="2">
    <name type="scientific">uncultured Thermomicrobiales bacterium</name>
    <dbReference type="NCBI Taxonomy" id="1645740"/>
    <lineage>
        <taxon>Bacteria</taxon>
        <taxon>Pseudomonadati</taxon>
        <taxon>Thermomicrobiota</taxon>
        <taxon>Thermomicrobia</taxon>
        <taxon>Thermomicrobiales</taxon>
        <taxon>environmental samples</taxon>
    </lineage>
</organism>